<evidence type="ECO:0000259" key="10">
    <source>
        <dbReference type="Pfam" id="PF01490"/>
    </source>
</evidence>
<evidence type="ECO:0000256" key="4">
    <source>
        <dbReference type="ARBA" id="ARBA00022692"/>
    </source>
</evidence>
<feature type="domain" description="Amino acid transporter transmembrane" evidence="10">
    <location>
        <begin position="162"/>
        <end position="553"/>
    </location>
</feature>
<dbReference type="InterPro" id="IPR013057">
    <property type="entry name" value="AA_transpt_TM"/>
</dbReference>
<proteinExistence type="inferred from homology"/>
<reference evidence="11 12" key="1">
    <citation type="submission" date="2016-07" db="EMBL/GenBank/DDBJ databases">
        <title>Pervasive Adenine N6-methylation of Active Genes in Fungi.</title>
        <authorList>
            <consortium name="DOE Joint Genome Institute"/>
            <person name="Mondo S.J."/>
            <person name="Dannebaum R.O."/>
            <person name="Kuo R.C."/>
            <person name="Labutti K."/>
            <person name="Haridas S."/>
            <person name="Kuo A."/>
            <person name="Salamov A."/>
            <person name="Ahrendt S.R."/>
            <person name="Lipzen A."/>
            <person name="Sullivan W."/>
            <person name="Andreopoulos W.B."/>
            <person name="Clum A."/>
            <person name="Lindquist E."/>
            <person name="Daum C."/>
            <person name="Ramamoorthy G.K."/>
            <person name="Gryganskyi A."/>
            <person name="Culley D."/>
            <person name="Magnuson J.K."/>
            <person name="James T.Y."/>
            <person name="O'Malley M.A."/>
            <person name="Stajich J.E."/>
            <person name="Spatafora J.W."/>
            <person name="Visel A."/>
            <person name="Grigoriev I.V."/>
        </authorList>
    </citation>
    <scope>NUCLEOTIDE SEQUENCE [LARGE SCALE GENOMIC DNA]</scope>
    <source>
        <strain evidence="11 12">NRRL 1336</strain>
    </source>
</reference>
<evidence type="ECO:0000256" key="6">
    <source>
        <dbReference type="ARBA" id="ARBA00022989"/>
    </source>
</evidence>
<evidence type="ECO:0000313" key="11">
    <source>
        <dbReference type="EMBL" id="ORZ23205.1"/>
    </source>
</evidence>
<dbReference type="Pfam" id="PF01490">
    <property type="entry name" value="Aa_trans"/>
    <property type="match status" value="1"/>
</dbReference>
<comment type="subcellular location">
    <subcellularLocation>
        <location evidence="1">Membrane</location>
        <topology evidence="1">Multi-pass membrane protein</topology>
    </subcellularLocation>
</comment>
<evidence type="ECO:0000256" key="7">
    <source>
        <dbReference type="ARBA" id="ARBA00023136"/>
    </source>
</evidence>
<feature type="transmembrane region" description="Helical" evidence="9">
    <location>
        <begin position="499"/>
        <end position="523"/>
    </location>
</feature>
<keyword evidence="6 9" id="KW-1133">Transmembrane helix</keyword>
<dbReference type="OrthoDB" id="655540at2759"/>
<feature type="transmembrane region" description="Helical" evidence="9">
    <location>
        <begin position="472"/>
        <end position="493"/>
    </location>
</feature>
<dbReference type="PANTHER" id="PTHR22950:SF692">
    <property type="entry name" value="TRANSMEMBRANE AMINO ACID TRANSPORTER FAMILY PROTEIN"/>
    <property type="match status" value="1"/>
</dbReference>
<feature type="compositionally biased region" description="Polar residues" evidence="8">
    <location>
        <begin position="19"/>
        <end position="46"/>
    </location>
</feature>
<organism evidence="11 12">
    <name type="scientific">Absidia repens</name>
    <dbReference type="NCBI Taxonomy" id="90262"/>
    <lineage>
        <taxon>Eukaryota</taxon>
        <taxon>Fungi</taxon>
        <taxon>Fungi incertae sedis</taxon>
        <taxon>Mucoromycota</taxon>
        <taxon>Mucoromycotina</taxon>
        <taxon>Mucoromycetes</taxon>
        <taxon>Mucorales</taxon>
        <taxon>Cunninghamellaceae</taxon>
        <taxon>Absidia</taxon>
    </lineage>
</organism>
<sequence>MDIPSSVERGQVHSIPNLHPSQRSPNNASNGSQPFDSSSWENNNLDHNMATPMASSLSDRIGSFVDSCSRTSLMYMAENVTVSNPDDTRSLIVDDMNDYGSMASSNGSSSRRNSVGTLNEQTSLLYPQLGKVYTGTSYVSTIADIYEEDINNEQHQISHHIKSNFLQSVFNSINILAGVGILALPLGFKYSGWILGMITFCFCLGLTNYTAKLLGRCLHAYPDSHTYGDIAWNAFGNRGRIVVSFLFLTELITCAVALVVLLSDGLGSLFPGCHPLLMRVASFFILTPMLFFPVRHLSYTSLIGIMSAFSIILVIILDGLSKPTTPGSLIEPADTTWWPEDWMALPRSTGLIMAGFCGHACLATIYRDMQHPKQYTKMVDWTYMITALIYLTVAVTGYRMFGSETMQEITQNLMLVPEYNQMLNRMAVWLIALNPIAKYGLTLNPVNLSWELALARQPSVEAWCTKQPWRGVAINVMGKVLVSALVVLLAYVVPDFDRIMSLLGACFSFIISGMFPILCYLKLFGPSLLPSEKLVLYILFLLCFVLASVGTVWSFL</sequence>
<protein>
    <submittedName>
        <fullName evidence="11">Transmembrane amino acid transporter protein-domain-containing protein</fullName>
    </submittedName>
</protein>
<dbReference type="EMBL" id="MCGE01000003">
    <property type="protein sequence ID" value="ORZ23205.1"/>
    <property type="molecule type" value="Genomic_DNA"/>
</dbReference>
<feature type="transmembrane region" description="Helical" evidence="9">
    <location>
        <begin position="241"/>
        <end position="262"/>
    </location>
</feature>
<dbReference type="GO" id="GO:0005774">
    <property type="term" value="C:vacuolar membrane"/>
    <property type="evidence" value="ECO:0007669"/>
    <property type="project" value="TreeGrafter"/>
</dbReference>
<dbReference type="PANTHER" id="PTHR22950">
    <property type="entry name" value="AMINO ACID TRANSPORTER"/>
    <property type="match status" value="1"/>
</dbReference>
<dbReference type="STRING" id="90262.A0A1X2IVV9"/>
<feature type="transmembrane region" description="Helical" evidence="9">
    <location>
        <begin position="422"/>
        <end position="441"/>
    </location>
</feature>
<evidence type="ECO:0000313" key="12">
    <source>
        <dbReference type="Proteomes" id="UP000193560"/>
    </source>
</evidence>
<keyword evidence="12" id="KW-1185">Reference proteome</keyword>
<keyword evidence="5" id="KW-0029">Amino-acid transport</keyword>
<comment type="caution">
    <text evidence="11">The sequence shown here is derived from an EMBL/GenBank/DDBJ whole genome shotgun (WGS) entry which is preliminary data.</text>
</comment>
<gene>
    <name evidence="11" type="ORF">BCR42DRAFT_404239</name>
</gene>
<keyword evidence="3" id="KW-0813">Transport</keyword>
<feature type="transmembrane region" description="Helical" evidence="9">
    <location>
        <begin position="274"/>
        <end position="292"/>
    </location>
</feature>
<evidence type="ECO:0000256" key="8">
    <source>
        <dbReference type="SAM" id="MobiDB-lite"/>
    </source>
</evidence>
<dbReference type="Proteomes" id="UP000193560">
    <property type="component" value="Unassembled WGS sequence"/>
</dbReference>
<evidence type="ECO:0000256" key="5">
    <source>
        <dbReference type="ARBA" id="ARBA00022970"/>
    </source>
</evidence>
<feature type="transmembrane region" description="Helical" evidence="9">
    <location>
        <begin position="299"/>
        <end position="317"/>
    </location>
</feature>
<accession>A0A1X2IVV9</accession>
<name>A0A1X2IVV9_9FUNG</name>
<keyword evidence="7 9" id="KW-0472">Membrane</keyword>
<dbReference type="GO" id="GO:0015179">
    <property type="term" value="F:L-amino acid transmembrane transporter activity"/>
    <property type="evidence" value="ECO:0007669"/>
    <property type="project" value="TreeGrafter"/>
</dbReference>
<evidence type="ECO:0000256" key="9">
    <source>
        <dbReference type="SAM" id="Phobius"/>
    </source>
</evidence>
<feature type="transmembrane region" description="Helical" evidence="9">
    <location>
        <begin position="535"/>
        <end position="555"/>
    </location>
</feature>
<dbReference type="AlphaFoldDB" id="A0A1X2IVV9"/>
<keyword evidence="4 9" id="KW-0812">Transmembrane</keyword>
<feature type="region of interest" description="Disordered" evidence="8">
    <location>
        <begin position="1"/>
        <end position="47"/>
    </location>
</feature>
<evidence type="ECO:0000256" key="2">
    <source>
        <dbReference type="ARBA" id="ARBA00008066"/>
    </source>
</evidence>
<comment type="similarity">
    <text evidence="2">Belongs to the amino acid/polyamine transporter 2 family.</text>
</comment>
<feature type="transmembrane region" description="Helical" evidence="9">
    <location>
        <begin position="378"/>
        <end position="402"/>
    </location>
</feature>
<evidence type="ECO:0000256" key="3">
    <source>
        <dbReference type="ARBA" id="ARBA00022448"/>
    </source>
</evidence>
<evidence type="ECO:0000256" key="1">
    <source>
        <dbReference type="ARBA" id="ARBA00004141"/>
    </source>
</evidence>
<feature type="transmembrane region" description="Helical" evidence="9">
    <location>
        <begin position="190"/>
        <end position="209"/>
    </location>
</feature>
<feature type="transmembrane region" description="Helical" evidence="9">
    <location>
        <begin position="348"/>
        <end position="366"/>
    </location>
</feature>
<feature type="transmembrane region" description="Helical" evidence="9">
    <location>
        <begin position="165"/>
        <end position="184"/>
    </location>
</feature>